<dbReference type="STRING" id="1338436.LK10_01855"/>
<organism evidence="4 5">
    <name type="scientific">Sinomonas humi</name>
    <dbReference type="NCBI Taxonomy" id="1338436"/>
    <lineage>
        <taxon>Bacteria</taxon>
        <taxon>Bacillati</taxon>
        <taxon>Actinomycetota</taxon>
        <taxon>Actinomycetes</taxon>
        <taxon>Micrococcales</taxon>
        <taxon>Micrococcaceae</taxon>
        <taxon>Sinomonas</taxon>
    </lineage>
</organism>
<evidence type="ECO:0000259" key="3">
    <source>
        <dbReference type="Pfam" id="PF00561"/>
    </source>
</evidence>
<proteinExistence type="inferred from homology"/>
<dbReference type="GO" id="GO:0004177">
    <property type="term" value="F:aminopeptidase activity"/>
    <property type="evidence" value="ECO:0007669"/>
    <property type="project" value="UniProtKB-EC"/>
</dbReference>
<evidence type="ECO:0000256" key="2">
    <source>
        <dbReference type="ARBA" id="ARBA00022801"/>
    </source>
</evidence>
<evidence type="ECO:0000313" key="5">
    <source>
        <dbReference type="Proteomes" id="UP000030982"/>
    </source>
</evidence>
<gene>
    <name evidence="4" type="ORF">LK10_01855</name>
</gene>
<dbReference type="RefSeq" id="WP_043119796.1">
    <property type="nucleotide sequence ID" value="NZ_JTDL01000033.1"/>
</dbReference>
<dbReference type="PANTHER" id="PTHR43248">
    <property type="entry name" value="2-SUCCINYL-6-HYDROXY-2,4-CYCLOHEXADIENE-1-CARBOXYLATE SYNTHASE"/>
    <property type="match status" value="1"/>
</dbReference>
<comment type="similarity">
    <text evidence="1">Belongs to the peptidase S33 family.</text>
</comment>
<dbReference type="PRINTS" id="PR00793">
    <property type="entry name" value="PROAMNOPTASE"/>
</dbReference>
<reference evidence="4 5" key="1">
    <citation type="submission" date="2014-09" db="EMBL/GenBank/DDBJ databases">
        <title>Genome sequence of Sinomonas sp. MUSC 117.</title>
        <authorList>
            <person name="Lee L.-H."/>
        </authorList>
    </citation>
    <scope>NUCLEOTIDE SEQUENCE [LARGE SCALE GENOMIC DNA]</scope>
    <source>
        <strain evidence="4 5">MUSC 117</strain>
    </source>
</reference>
<protein>
    <submittedName>
        <fullName evidence="4">Alpha/beta hydrolase</fullName>
    </submittedName>
</protein>
<dbReference type="Pfam" id="PF00561">
    <property type="entry name" value="Abhydrolase_1"/>
    <property type="match status" value="1"/>
</dbReference>
<comment type="caution">
    <text evidence="4">The sequence shown here is derived from an EMBL/GenBank/DDBJ whole genome shotgun (WGS) entry which is preliminary data.</text>
</comment>
<sequence length="440" mass="49209">MPVTREGTARHRVLGRHAFRGLRTTEHAFDVPLDHGDPDGEHIEVFAREYVSAAHPTESIDGLPWLVFLQGGPGGRGVRVTSLSGWMKEAAKDFRILMLDQRGTGLSTPADRLTLPRRGKPREQAEYLAHFRADSIVLDCESIRRALGSGPWTVYGQSYGGFCTLTYLSIAPQGIREALVTGGLAPLDGPAERIYRATYARLAERNAEYFSWYPADRQRVAEIAEHLRRVGERLPDGSRLTPERFQLVGNLLGGNTRVDTLHYLLEDAFTQSMDGRRLADAFLHQVHALVTRAPNPLYAVMHESIYAQGEPTDWAAWRVQSEYPEFQPDRDEPLLLGEMVCPWLFEQDPALVPLAETAALLAEKSDWGALYDASRLAENEVPVAAAVYRDDIYVDRSLSLETARRIRGLRVWETADFHHDGIADDGEGIFARLLGLVREG</sequence>
<dbReference type="PANTHER" id="PTHR43248:SF2">
    <property type="entry name" value="PROLYL AMINOPEPTIDASE"/>
    <property type="match status" value="1"/>
</dbReference>
<dbReference type="InterPro" id="IPR051601">
    <property type="entry name" value="Serine_prot/Carboxylest_S33"/>
</dbReference>
<dbReference type="InterPro" id="IPR029058">
    <property type="entry name" value="AB_hydrolase_fold"/>
</dbReference>
<dbReference type="Proteomes" id="UP000030982">
    <property type="component" value="Unassembled WGS sequence"/>
</dbReference>
<dbReference type="Gene3D" id="3.40.50.1820">
    <property type="entry name" value="alpha/beta hydrolase"/>
    <property type="match status" value="1"/>
</dbReference>
<dbReference type="InterPro" id="IPR002410">
    <property type="entry name" value="Peptidase_S33"/>
</dbReference>
<evidence type="ECO:0000256" key="1">
    <source>
        <dbReference type="ARBA" id="ARBA00010088"/>
    </source>
</evidence>
<keyword evidence="5" id="KW-1185">Reference proteome</keyword>
<dbReference type="GO" id="GO:0006508">
    <property type="term" value="P:proteolysis"/>
    <property type="evidence" value="ECO:0007669"/>
    <property type="project" value="InterPro"/>
</dbReference>
<dbReference type="InterPro" id="IPR000073">
    <property type="entry name" value="AB_hydrolase_1"/>
</dbReference>
<accession>A0A0B2ANJ7</accession>
<name>A0A0B2ANJ7_9MICC</name>
<feature type="domain" description="AB hydrolase-1" evidence="3">
    <location>
        <begin position="64"/>
        <end position="210"/>
    </location>
</feature>
<dbReference type="SUPFAM" id="SSF53474">
    <property type="entry name" value="alpha/beta-Hydrolases"/>
    <property type="match status" value="1"/>
</dbReference>
<keyword evidence="2 4" id="KW-0378">Hydrolase</keyword>
<dbReference type="AlphaFoldDB" id="A0A0B2ANJ7"/>
<evidence type="ECO:0000313" key="4">
    <source>
        <dbReference type="EMBL" id="KHL05246.1"/>
    </source>
</evidence>
<dbReference type="EMBL" id="JTDL01000033">
    <property type="protein sequence ID" value="KHL05246.1"/>
    <property type="molecule type" value="Genomic_DNA"/>
</dbReference>